<dbReference type="RefSeq" id="WP_050062197.1">
    <property type="nucleotide sequence ID" value="NZ_JACHEK010000002.1"/>
</dbReference>
<gene>
    <name evidence="1" type="ORF">HNQ77_001245</name>
</gene>
<dbReference type="Proteomes" id="UP000538666">
    <property type="component" value="Unassembled WGS sequence"/>
</dbReference>
<reference evidence="1 2" key="1">
    <citation type="submission" date="2020-08" db="EMBL/GenBank/DDBJ databases">
        <title>Genomic Encyclopedia of Type Strains, Phase IV (KMG-IV): sequencing the most valuable type-strain genomes for metagenomic binning, comparative biology and taxonomic classification.</title>
        <authorList>
            <person name="Goeker M."/>
        </authorList>
    </citation>
    <scope>NUCLEOTIDE SEQUENCE [LARGE SCALE GENOMIC DNA]</scope>
    <source>
        <strain evidence="1 2">DSM 103733</strain>
    </source>
</reference>
<evidence type="ECO:0000313" key="2">
    <source>
        <dbReference type="Proteomes" id="UP000538666"/>
    </source>
</evidence>
<proteinExistence type="predicted"/>
<organism evidence="1 2">
    <name type="scientific">Silvibacterium bohemicum</name>
    <dbReference type="NCBI Taxonomy" id="1577686"/>
    <lineage>
        <taxon>Bacteria</taxon>
        <taxon>Pseudomonadati</taxon>
        <taxon>Acidobacteriota</taxon>
        <taxon>Terriglobia</taxon>
        <taxon>Terriglobales</taxon>
        <taxon>Acidobacteriaceae</taxon>
        <taxon>Silvibacterium</taxon>
    </lineage>
</organism>
<accession>A0A841JWE8</accession>
<dbReference type="EMBL" id="JACHEK010000002">
    <property type="protein sequence ID" value="MBB6143301.1"/>
    <property type="molecule type" value="Genomic_DNA"/>
</dbReference>
<protein>
    <submittedName>
        <fullName evidence="1">Uncharacterized protein</fullName>
    </submittedName>
</protein>
<dbReference type="AlphaFoldDB" id="A0A841JWE8"/>
<name>A0A841JWE8_9BACT</name>
<evidence type="ECO:0000313" key="1">
    <source>
        <dbReference type="EMBL" id="MBB6143301.1"/>
    </source>
</evidence>
<keyword evidence="2" id="KW-1185">Reference proteome</keyword>
<comment type="caution">
    <text evidence="1">The sequence shown here is derived from an EMBL/GenBank/DDBJ whole genome shotgun (WGS) entry which is preliminary data.</text>
</comment>
<sequence length="73" mass="8465">MARFSENLSGLRFVHRFNEHADQYDSICTTCARAVGSSTIEAELLDFESEHKCRGGILLDFARSYEKRRMKYV</sequence>